<dbReference type="AlphaFoldDB" id="A0A9R1BGS2"/>
<keyword evidence="1" id="KW-1133">Transmembrane helix</keyword>
<sequence>MRVLRDRQDYISAVQSYPPTDQPSLDWSSLGKLWDEWQIQCLMLVSFGLQVFLFFTAGMRRRSESRILRLLLWLAYLSADFVAIFALGHLALHANGPQHQLLFFWAPFVLLHLGGQDTMTAFSMQDNELWMRHLLGLVTQVTAAGYVISRTSWPDRRLLAAMVLMFLSGCFKYAERTLCLYKASPTSIRESSFASLNECAHSIAVGRDQWAYFWPHRLQEMLNADGRRPSSQMFDVDSSTAISLVSDTPVNDGSTMQAEHQDIQSLNKELKSSKDRCRVYDYVSPRLALIYERLYTKALLRYSIVHGVRRTRYDGDILLGVCFCCFVLCIPCYMPLLVYGLLLLFPLLSTMTALMLFKYVEKSQLYSRADVTVSYVLLIGAMILEAASLFICILSYSPYRDILYQSARKQWSEMLGQYNMTKSLTRQSILSFVPQRAAKHLDDNTSSITISEDLKKFVLDKLLDFGTRKEDWNFANFHGKLALGKWMDRHKHLVCGRLNSSINDLDLPTSVLIMHIATEILYFQDSESINSHKQTVKKMSRELSNYIMYLVFKCGVMLTARTEILHDKAQREMKRDLKGDNNICEKEAIMEVFESHHTNYYLRTPREQAADIQLLMDTWTSLHSPILPRACDVAQELIDIHREVDCWDLVSAVWVEMLYYIAPRCGGTFHSQHLSTGGEFITHVLHLMQLLGPFIPPPSA</sequence>
<name>A0A9R1BGS2_TRITD</name>
<dbReference type="InterPro" id="IPR025315">
    <property type="entry name" value="DUF4220"/>
</dbReference>
<dbReference type="Pfam" id="PF04578">
    <property type="entry name" value="DUF594"/>
    <property type="match status" value="1"/>
</dbReference>
<protein>
    <recommendedName>
        <fullName evidence="2">DUF4220 domain-containing protein</fullName>
    </recommendedName>
</protein>
<evidence type="ECO:0000256" key="1">
    <source>
        <dbReference type="SAM" id="Phobius"/>
    </source>
</evidence>
<dbReference type="InterPro" id="IPR007658">
    <property type="entry name" value="DUF594"/>
</dbReference>
<accession>A0A9R1BGS2</accession>
<proteinExistence type="predicted"/>
<feature type="transmembrane region" description="Helical" evidence="1">
    <location>
        <begin position="317"/>
        <end position="336"/>
    </location>
</feature>
<dbReference type="Pfam" id="PF13968">
    <property type="entry name" value="DUF4220"/>
    <property type="match status" value="1"/>
</dbReference>
<feature type="transmembrane region" description="Helical" evidence="1">
    <location>
        <begin position="37"/>
        <end position="58"/>
    </location>
</feature>
<organism evidence="3 4">
    <name type="scientific">Triticum turgidum subsp. durum</name>
    <name type="common">Durum wheat</name>
    <name type="synonym">Triticum durum</name>
    <dbReference type="NCBI Taxonomy" id="4567"/>
    <lineage>
        <taxon>Eukaryota</taxon>
        <taxon>Viridiplantae</taxon>
        <taxon>Streptophyta</taxon>
        <taxon>Embryophyta</taxon>
        <taxon>Tracheophyta</taxon>
        <taxon>Spermatophyta</taxon>
        <taxon>Magnoliopsida</taxon>
        <taxon>Liliopsida</taxon>
        <taxon>Poales</taxon>
        <taxon>Poaceae</taxon>
        <taxon>BOP clade</taxon>
        <taxon>Pooideae</taxon>
        <taxon>Triticodae</taxon>
        <taxon>Triticeae</taxon>
        <taxon>Triticinae</taxon>
        <taxon>Triticum</taxon>
    </lineage>
</organism>
<keyword evidence="4" id="KW-1185">Reference proteome</keyword>
<evidence type="ECO:0000313" key="3">
    <source>
        <dbReference type="EMBL" id="VAI64007.1"/>
    </source>
</evidence>
<evidence type="ECO:0000313" key="4">
    <source>
        <dbReference type="Proteomes" id="UP000324705"/>
    </source>
</evidence>
<dbReference type="EMBL" id="LT934122">
    <property type="protein sequence ID" value="VAI64007.1"/>
    <property type="molecule type" value="Genomic_DNA"/>
</dbReference>
<feature type="transmembrane region" description="Helical" evidence="1">
    <location>
        <begin position="372"/>
        <end position="396"/>
    </location>
</feature>
<keyword evidence="1" id="KW-0472">Membrane</keyword>
<dbReference type="OMA" id="MEVFESH"/>
<feature type="domain" description="DUF4220" evidence="2">
    <location>
        <begin position="73"/>
        <end position="420"/>
    </location>
</feature>
<reference evidence="3 4" key="1">
    <citation type="submission" date="2017-09" db="EMBL/GenBank/DDBJ databases">
        <authorList>
            <consortium name="International Durum Wheat Genome Sequencing Consortium (IDWGSC)"/>
            <person name="Milanesi L."/>
        </authorList>
    </citation>
    <scope>NUCLEOTIDE SEQUENCE [LARGE SCALE GENOMIC DNA]</scope>
    <source>
        <strain evidence="4">cv. Svevo</strain>
    </source>
</reference>
<dbReference type="PANTHER" id="PTHR31325">
    <property type="entry name" value="OS01G0798800 PROTEIN-RELATED"/>
    <property type="match status" value="1"/>
</dbReference>
<feature type="transmembrane region" description="Helical" evidence="1">
    <location>
        <begin position="134"/>
        <end position="152"/>
    </location>
</feature>
<evidence type="ECO:0000259" key="2">
    <source>
        <dbReference type="Pfam" id="PF13968"/>
    </source>
</evidence>
<dbReference type="Gramene" id="TRITD6Bv1G228700.1">
    <property type="protein sequence ID" value="TRITD6Bv1G228700.1"/>
    <property type="gene ID" value="TRITD6Bv1G228700"/>
</dbReference>
<dbReference type="Proteomes" id="UP000324705">
    <property type="component" value="Chromosome 6B"/>
</dbReference>
<keyword evidence="1" id="KW-0812">Transmembrane</keyword>
<gene>
    <name evidence="3" type="ORF">TRITD_6Bv1G228700</name>
</gene>
<feature type="transmembrane region" description="Helical" evidence="1">
    <location>
        <begin position="342"/>
        <end position="360"/>
    </location>
</feature>
<feature type="transmembrane region" description="Helical" evidence="1">
    <location>
        <begin position="70"/>
        <end position="90"/>
    </location>
</feature>